<reference evidence="3 4" key="1">
    <citation type="submission" date="2017-08" db="EMBL/GenBank/DDBJ databases">
        <title>WGS of Clinical strains of the CDC Group NO-1 linked to zoonotic infections in humans.</title>
        <authorList>
            <person name="Bernier A.-M."/>
            <person name="Bernard K."/>
        </authorList>
    </citation>
    <scope>NUCLEOTIDE SEQUENCE [LARGE SCALE GENOMIC DNA]</scope>
    <source>
        <strain evidence="3 4">NML00-0135</strain>
    </source>
</reference>
<feature type="transmembrane region" description="Helical" evidence="2">
    <location>
        <begin position="87"/>
        <end position="111"/>
    </location>
</feature>
<evidence type="ECO:0000313" key="3">
    <source>
        <dbReference type="EMBL" id="PAT37677.1"/>
    </source>
</evidence>
<evidence type="ECO:0000256" key="1">
    <source>
        <dbReference type="SAM" id="MobiDB-lite"/>
    </source>
</evidence>
<accession>A0A2A2AIR9</accession>
<feature type="transmembrane region" description="Helical" evidence="2">
    <location>
        <begin position="167"/>
        <end position="187"/>
    </location>
</feature>
<organism evidence="3 4">
    <name type="scientific">Vandammella animalimorsus</name>
    <dbReference type="NCBI Taxonomy" id="2029117"/>
    <lineage>
        <taxon>Bacteria</taxon>
        <taxon>Pseudomonadati</taxon>
        <taxon>Pseudomonadota</taxon>
        <taxon>Betaproteobacteria</taxon>
        <taxon>Burkholderiales</taxon>
        <taxon>Comamonadaceae</taxon>
        <taxon>Vandammella</taxon>
    </lineage>
</organism>
<evidence type="ECO:0000313" key="4">
    <source>
        <dbReference type="Proteomes" id="UP000218054"/>
    </source>
</evidence>
<name>A0A2A2AIR9_9BURK</name>
<feature type="transmembrane region" description="Helical" evidence="2">
    <location>
        <begin position="30"/>
        <end position="48"/>
    </location>
</feature>
<keyword evidence="4" id="KW-1185">Reference proteome</keyword>
<dbReference type="AlphaFoldDB" id="A0A2A2AIR9"/>
<dbReference type="Proteomes" id="UP000218054">
    <property type="component" value="Unassembled WGS sequence"/>
</dbReference>
<comment type="caution">
    <text evidence="3">The sequence shown here is derived from an EMBL/GenBank/DDBJ whole genome shotgun (WGS) entry which is preliminary data.</text>
</comment>
<protein>
    <submittedName>
        <fullName evidence="3">Uncharacterized protein</fullName>
    </submittedName>
</protein>
<gene>
    <name evidence="3" type="ORF">CK625_05245</name>
</gene>
<dbReference type="EMBL" id="NSJB01000002">
    <property type="protein sequence ID" value="PAT37677.1"/>
    <property type="molecule type" value="Genomic_DNA"/>
</dbReference>
<feature type="transmembrane region" description="Helical" evidence="2">
    <location>
        <begin position="131"/>
        <end position="151"/>
    </location>
</feature>
<keyword evidence="2" id="KW-1133">Transmembrane helix</keyword>
<feature type="transmembrane region" description="Helical" evidence="2">
    <location>
        <begin position="60"/>
        <end position="78"/>
    </location>
</feature>
<dbReference type="RefSeq" id="WP_095539246.1">
    <property type="nucleotide sequence ID" value="NZ_NSJB01000002.1"/>
</dbReference>
<feature type="region of interest" description="Disordered" evidence="1">
    <location>
        <begin position="232"/>
        <end position="252"/>
    </location>
</feature>
<sequence>MPPVSASAPGVRSAALPPPRVSRLLQGMQLLTGLVFAPVLFLLCQRLPVQLGWENGPLEMAQNVLLGLAALLSAGMAWRRRAHAQRFVWWALALLWLVLLGREMSWGGVFWPPVRVETIIGPYYSSQVLPYKGWLKLLDLAAVLALALLLYRAQPRQLLRQAWQQRVWAPWAFGLCCLLYTVIATMADGKPGTVGHSWTNAQVIEEGFETVAYYFLLRAQLWTFWRWLKPPAPPSPPSPPSPPAQPAPPAQA</sequence>
<evidence type="ECO:0000256" key="2">
    <source>
        <dbReference type="SAM" id="Phobius"/>
    </source>
</evidence>
<keyword evidence="2" id="KW-0812">Transmembrane</keyword>
<keyword evidence="2" id="KW-0472">Membrane</keyword>
<proteinExistence type="predicted"/>